<dbReference type="SUPFAM" id="SSF69593">
    <property type="entry name" value="Glycerol-3-phosphate (1)-acyltransferase"/>
    <property type="match status" value="1"/>
</dbReference>
<keyword evidence="9" id="KW-1185">Reference proteome</keyword>
<keyword evidence="4" id="KW-0443">Lipid metabolism</keyword>
<dbReference type="RefSeq" id="WP_069956370.1">
    <property type="nucleotide sequence ID" value="NZ_MCGG01000002.1"/>
</dbReference>
<dbReference type="EMBL" id="MCGG01000002">
    <property type="protein sequence ID" value="OEJ69653.1"/>
    <property type="molecule type" value="Genomic_DNA"/>
</dbReference>
<evidence type="ECO:0000259" key="7">
    <source>
        <dbReference type="SMART" id="SM00563"/>
    </source>
</evidence>
<evidence type="ECO:0000313" key="8">
    <source>
        <dbReference type="EMBL" id="OEJ69653.1"/>
    </source>
</evidence>
<organism evidence="8 9">
    <name type="scientific">Magnetovibrio blakemorei</name>
    <dbReference type="NCBI Taxonomy" id="28181"/>
    <lineage>
        <taxon>Bacteria</taxon>
        <taxon>Pseudomonadati</taxon>
        <taxon>Pseudomonadota</taxon>
        <taxon>Alphaproteobacteria</taxon>
        <taxon>Rhodospirillales</taxon>
        <taxon>Magnetovibrionaceae</taxon>
        <taxon>Magnetovibrio</taxon>
    </lineage>
</organism>
<keyword evidence="6" id="KW-0472">Membrane</keyword>
<keyword evidence="5" id="KW-0012">Acyltransferase</keyword>
<gene>
    <name evidence="8" type="ORF">BEN30_02110</name>
</gene>
<dbReference type="InterPro" id="IPR002123">
    <property type="entry name" value="Plipid/glycerol_acylTrfase"/>
</dbReference>
<dbReference type="PANTHER" id="PTHR10434">
    <property type="entry name" value="1-ACYL-SN-GLYCEROL-3-PHOSPHATE ACYLTRANSFERASE"/>
    <property type="match status" value="1"/>
</dbReference>
<protein>
    <recommendedName>
        <fullName evidence="7">Phospholipid/glycerol acyltransferase domain-containing protein</fullName>
    </recommendedName>
</protein>
<evidence type="ECO:0000256" key="6">
    <source>
        <dbReference type="SAM" id="Phobius"/>
    </source>
</evidence>
<evidence type="ECO:0000256" key="5">
    <source>
        <dbReference type="ARBA" id="ARBA00023315"/>
    </source>
</evidence>
<dbReference type="Proteomes" id="UP000095347">
    <property type="component" value="Unassembled WGS sequence"/>
</dbReference>
<keyword evidence="6" id="KW-1133">Transmembrane helix</keyword>
<dbReference type="STRING" id="28181.BEN30_02110"/>
<comment type="pathway">
    <text evidence="1">Lipid metabolism.</text>
</comment>
<dbReference type="PANTHER" id="PTHR10434:SF64">
    <property type="entry name" value="1-ACYL-SN-GLYCEROL-3-PHOSPHATE ACYLTRANSFERASE-RELATED"/>
    <property type="match status" value="1"/>
</dbReference>
<evidence type="ECO:0000313" key="9">
    <source>
        <dbReference type="Proteomes" id="UP000095347"/>
    </source>
</evidence>
<proteinExistence type="predicted"/>
<keyword evidence="2" id="KW-0444">Lipid biosynthesis</keyword>
<dbReference type="SMART" id="SM00563">
    <property type="entry name" value="PlsC"/>
    <property type="match status" value="1"/>
</dbReference>
<keyword evidence="6" id="KW-0812">Transmembrane</keyword>
<dbReference type="OrthoDB" id="9806880at2"/>
<dbReference type="CDD" id="cd07989">
    <property type="entry name" value="LPLAT_AGPAT-like"/>
    <property type="match status" value="1"/>
</dbReference>
<evidence type="ECO:0000256" key="4">
    <source>
        <dbReference type="ARBA" id="ARBA00023098"/>
    </source>
</evidence>
<sequence length="291" mass="31396">MTFSVLRAGLNVFLFLVLIGLLLGPYVLMIALAPHKRHKIAQLFFKGCVALTGLRLVVTGAPSERTVMFASNHASYLDIIVLGAVIPGGVFVAKSEVADWPLFGFLARLSRTIFISRNGQDAALQRTVLAARMNKGHALVLFPEGTSTNGASIKRFKSTLFAALDDVNAQPWVQPVSLVYARHVNGPQLSPGPLLSQSEREQFTWFGDMTLAPHLLNVFGSRGCEVEVTFHQPLNAVQFDDRKMIAKACEEAVGGHLNDTLGPITLDLNVAANDTESFTSLGQTAPAIGAE</sequence>
<feature type="domain" description="Phospholipid/glycerol acyltransferase" evidence="7">
    <location>
        <begin position="67"/>
        <end position="181"/>
    </location>
</feature>
<feature type="transmembrane region" description="Helical" evidence="6">
    <location>
        <begin position="12"/>
        <end position="31"/>
    </location>
</feature>
<evidence type="ECO:0000256" key="2">
    <source>
        <dbReference type="ARBA" id="ARBA00022516"/>
    </source>
</evidence>
<dbReference type="AlphaFoldDB" id="A0A1E5QC63"/>
<dbReference type="GO" id="GO:0006654">
    <property type="term" value="P:phosphatidic acid biosynthetic process"/>
    <property type="evidence" value="ECO:0007669"/>
    <property type="project" value="TreeGrafter"/>
</dbReference>
<dbReference type="Pfam" id="PF01553">
    <property type="entry name" value="Acyltransferase"/>
    <property type="match status" value="1"/>
</dbReference>
<accession>A0A1E5QC63</accession>
<evidence type="ECO:0000256" key="1">
    <source>
        <dbReference type="ARBA" id="ARBA00005189"/>
    </source>
</evidence>
<name>A0A1E5QC63_9PROT</name>
<dbReference type="GO" id="GO:0003841">
    <property type="term" value="F:1-acylglycerol-3-phosphate O-acyltransferase activity"/>
    <property type="evidence" value="ECO:0007669"/>
    <property type="project" value="TreeGrafter"/>
</dbReference>
<evidence type="ECO:0000256" key="3">
    <source>
        <dbReference type="ARBA" id="ARBA00022679"/>
    </source>
</evidence>
<keyword evidence="3" id="KW-0808">Transferase</keyword>
<reference evidence="9" key="1">
    <citation type="submission" date="2016-07" db="EMBL/GenBank/DDBJ databases">
        <authorList>
            <person name="Florea S."/>
            <person name="Webb J.S."/>
            <person name="Jaromczyk J."/>
            <person name="Schardl C.L."/>
        </authorList>
    </citation>
    <scope>NUCLEOTIDE SEQUENCE [LARGE SCALE GENOMIC DNA]</scope>
    <source>
        <strain evidence="9">MV-1</strain>
    </source>
</reference>
<comment type="caution">
    <text evidence="8">The sequence shown here is derived from an EMBL/GenBank/DDBJ whole genome shotgun (WGS) entry which is preliminary data.</text>
</comment>